<keyword evidence="2" id="KW-0645">Protease</keyword>
<comment type="similarity">
    <text evidence="1">Belongs to the peptidase C40 family.</text>
</comment>
<evidence type="ECO:0000256" key="4">
    <source>
        <dbReference type="ARBA" id="ARBA00022807"/>
    </source>
</evidence>
<reference evidence="6 7" key="1">
    <citation type="submission" date="2023-07" db="EMBL/GenBank/DDBJ databases">
        <title>Genomic Encyclopedia of Type Strains, Phase IV (KMG-IV): sequencing the most valuable type-strain genomes for metagenomic binning, comparative biology and taxonomic classification.</title>
        <authorList>
            <person name="Goeker M."/>
        </authorList>
    </citation>
    <scope>NUCLEOTIDE SEQUENCE [LARGE SCALE GENOMIC DNA]</scope>
    <source>
        <strain evidence="6 7">DSM 23494</strain>
    </source>
</reference>
<evidence type="ECO:0000256" key="3">
    <source>
        <dbReference type="ARBA" id="ARBA00022801"/>
    </source>
</evidence>
<dbReference type="Proteomes" id="UP001238088">
    <property type="component" value="Unassembled WGS sequence"/>
</dbReference>
<organism evidence="6 7">
    <name type="scientific">Cytobacillus purgationiresistens</name>
    <dbReference type="NCBI Taxonomy" id="863449"/>
    <lineage>
        <taxon>Bacteria</taxon>
        <taxon>Bacillati</taxon>
        <taxon>Bacillota</taxon>
        <taxon>Bacilli</taxon>
        <taxon>Bacillales</taxon>
        <taxon>Bacillaceae</taxon>
        <taxon>Cytobacillus</taxon>
    </lineage>
</organism>
<gene>
    <name evidence="6" type="ORF">J2S17_002394</name>
</gene>
<dbReference type="SUPFAM" id="SSF54001">
    <property type="entry name" value="Cysteine proteinases"/>
    <property type="match status" value="1"/>
</dbReference>
<dbReference type="Pfam" id="PF18348">
    <property type="entry name" value="SH3_16"/>
    <property type="match status" value="1"/>
</dbReference>
<keyword evidence="3" id="KW-0378">Hydrolase</keyword>
<evidence type="ECO:0000313" key="7">
    <source>
        <dbReference type="Proteomes" id="UP001238088"/>
    </source>
</evidence>
<dbReference type="InterPro" id="IPR038765">
    <property type="entry name" value="Papain-like_cys_pep_sf"/>
</dbReference>
<feature type="domain" description="NlpC/P60" evidence="5">
    <location>
        <begin position="179"/>
        <end position="303"/>
    </location>
</feature>
<evidence type="ECO:0000259" key="5">
    <source>
        <dbReference type="PROSITE" id="PS51935"/>
    </source>
</evidence>
<protein>
    <recommendedName>
        <fullName evidence="5">NlpC/P60 domain-containing protein</fullName>
    </recommendedName>
</protein>
<dbReference type="Gene3D" id="2.30.30.40">
    <property type="entry name" value="SH3 Domains"/>
    <property type="match status" value="2"/>
</dbReference>
<dbReference type="InterPro" id="IPR057812">
    <property type="entry name" value="SH3_YKFC_2nd"/>
</dbReference>
<dbReference type="Gene3D" id="3.90.1720.10">
    <property type="entry name" value="endopeptidase domain like (from Nostoc punctiforme)"/>
    <property type="match status" value="1"/>
</dbReference>
<sequence length="308" mass="33791">MNAEYKWLVNVPVATLWTSHDSARLIDQQAVAAPADIEGWIKGLTYDKSLALCDMNLVQSQLLFGEEVIVIEEKGDWVHVLVPSQASSKDERGYPGWLPKKQLGKRSDWAIDQGSIAVIRAKKTVLSLSDDEELLLSYLTVLPVMLEDGENVVVQTPEGKGTLLKIDVSIHPSLNDIPKGDGAGIVTAGEQFLHLPYLWGGMSSFGYDCSGLSYAVCKANGYIIPRDAHDQAEAGDEVSLTNLQPGDLLFFAYEEGKGSLHHVGIYYGDGQLLHSPNTGKTIEIIDLKGTVYEKELCAARRYWQKAGE</sequence>
<dbReference type="InterPro" id="IPR000064">
    <property type="entry name" value="NLP_P60_dom"/>
</dbReference>
<keyword evidence="7" id="KW-1185">Reference proteome</keyword>
<dbReference type="PROSITE" id="PS51935">
    <property type="entry name" value="NLPC_P60"/>
    <property type="match status" value="1"/>
</dbReference>
<comment type="caution">
    <text evidence="6">The sequence shown here is derived from an EMBL/GenBank/DDBJ whole genome shotgun (WGS) entry which is preliminary data.</text>
</comment>
<proteinExistence type="inferred from homology"/>
<dbReference type="PANTHER" id="PTHR47053">
    <property type="entry name" value="MUREIN DD-ENDOPEPTIDASE MEPH-RELATED"/>
    <property type="match status" value="1"/>
</dbReference>
<dbReference type="Pfam" id="PF23795">
    <property type="entry name" value="SH3_YKFC_2nd"/>
    <property type="match status" value="1"/>
</dbReference>
<evidence type="ECO:0000256" key="2">
    <source>
        <dbReference type="ARBA" id="ARBA00022670"/>
    </source>
</evidence>
<keyword evidence="4" id="KW-0788">Thiol protease</keyword>
<name>A0ABU0AGY4_9BACI</name>
<dbReference type="RefSeq" id="WP_307475015.1">
    <property type="nucleotide sequence ID" value="NZ_JAUSUB010000009.1"/>
</dbReference>
<evidence type="ECO:0000313" key="6">
    <source>
        <dbReference type="EMBL" id="MDQ0270519.1"/>
    </source>
</evidence>
<dbReference type="Pfam" id="PF00877">
    <property type="entry name" value="NLPC_P60"/>
    <property type="match status" value="1"/>
</dbReference>
<dbReference type="InterPro" id="IPR051202">
    <property type="entry name" value="Peptidase_C40"/>
</dbReference>
<accession>A0ABU0AGY4</accession>
<dbReference type="InterPro" id="IPR041382">
    <property type="entry name" value="SH3_16"/>
</dbReference>
<evidence type="ECO:0000256" key="1">
    <source>
        <dbReference type="ARBA" id="ARBA00007074"/>
    </source>
</evidence>
<dbReference type="EMBL" id="JAUSUB010000009">
    <property type="protein sequence ID" value="MDQ0270519.1"/>
    <property type="molecule type" value="Genomic_DNA"/>
</dbReference>
<dbReference type="PANTHER" id="PTHR47053:SF3">
    <property type="entry name" value="GAMMA-D-GLUTAMYL-L-LYSINE DIPEPTIDYL-PEPTIDASE"/>
    <property type="match status" value="1"/>
</dbReference>